<dbReference type="Pfam" id="PF00394">
    <property type="entry name" value="Cu-oxidase"/>
    <property type="match status" value="1"/>
</dbReference>
<dbReference type="GO" id="GO:0005507">
    <property type="term" value="F:copper ion binding"/>
    <property type="evidence" value="ECO:0007669"/>
    <property type="project" value="InterPro"/>
</dbReference>
<evidence type="ECO:0000256" key="6">
    <source>
        <dbReference type="ARBA" id="ARBA00023180"/>
    </source>
</evidence>
<evidence type="ECO:0000259" key="9">
    <source>
        <dbReference type="Pfam" id="PF07731"/>
    </source>
</evidence>
<feature type="domain" description="Plastocyanin-like" evidence="9">
    <location>
        <begin position="372"/>
        <end position="492"/>
    </location>
</feature>
<dbReference type="SUPFAM" id="SSF49503">
    <property type="entry name" value="Cupredoxins"/>
    <property type="match status" value="3"/>
</dbReference>
<dbReference type="InterPro" id="IPR045087">
    <property type="entry name" value="Cu-oxidase_fam"/>
</dbReference>
<dbReference type="Proteomes" id="UP000521872">
    <property type="component" value="Unassembled WGS sequence"/>
</dbReference>
<gene>
    <name evidence="11" type="ORF">D9613_007221</name>
</gene>
<name>A0A8H4VJT1_9AGAR</name>
<proteinExistence type="inferred from homology"/>
<dbReference type="InterPro" id="IPR011707">
    <property type="entry name" value="Cu-oxidase-like_N"/>
</dbReference>
<keyword evidence="3" id="KW-0560">Oxidoreductase</keyword>
<dbReference type="AlphaFoldDB" id="A0A8H4VJT1"/>
<dbReference type="CDD" id="cd13903">
    <property type="entry name" value="CuRO_3_Tv-LCC_like"/>
    <property type="match status" value="1"/>
</dbReference>
<dbReference type="FunFam" id="2.60.40.420:FF:000045">
    <property type="entry name" value="Laccase 2"/>
    <property type="match status" value="1"/>
</dbReference>
<evidence type="ECO:0008006" key="13">
    <source>
        <dbReference type="Google" id="ProtNLM"/>
    </source>
</evidence>
<dbReference type="PROSITE" id="PS00079">
    <property type="entry name" value="MULTICOPPER_OXIDASE1"/>
    <property type="match status" value="1"/>
</dbReference>
<keyword evidence="12" id="KW-1185">Reference proteome</keyword>
<feature type="domain" description="Plastocyanin-like" evidence="10">
    <location>
        <begin position="32"/>
        <end position="156"/>
    </location>
</feature>
<keyword evidence="7" id="KW-0732">Signal</keyword>
<evidence type="ECO:0000256" key="4">
    <source>
        <dbReference type="ARBA" id="ARBA00023008"/>
    </source>
</evidence>
<dbReference type="Pfam" id="PF07731">
    <property type="entry name" value="Cu-oxidase_2"/>
    <property type="match status" value="1"/>
</dbReference>
<evidence type="ECO:0000256" key="3">
    <source>
        <dbReference type="ARBA" id="ARBA00023002"/>
    </source>
</evidence>
<feature type="chain" id="PRO_5034225647" description="Laccase" evidence="7">
    <location>
        <begin position="22"/>
        <end position="521"/>
    </location>
</feature>
<evidence type="ECO:0000256" key="5">
    <source>
        <dbReference type="ARBA" id="ARBA00023157"/>
    </source>
</evidence>
<feature type="domain" description="Plastocyanin-like" evidence="8">
    <location>
        <begin position="168"/>
        <end position="309"/>
    </location>
</feature>
<comment type="caution">
    <text evidence="11">The sequence shown here is derived from an EMBL/GenBank/DDBJ whole genome shotgun (WGS) entry which is preliminary data.</text>
</comment>
<dbReference type="GO" id="GO:0016491">
    <property type="term" value="F:oxidoreductase activity"/>
    <property type="evidence" value="ECO:0007669"/>
    <property type="project" value="UniProtKB-KW"/>
</dbReference>
<feature type="signal peptide" evidence="7">
    <location>
        <begin position="1"/>
        <end position="21"/>
    </location>
</feature>
<evidence type="ECO:0000313" key="11">
    <source>
        <dbReference type="EMBL" id="KAF4610484.1"/>
    </source>
</evidence>
<dbReference type="InterPro" id="IPR002355">
    <property type="entry name" value="Cu_oxidase_Cu_BS"/>
</dbReference>
<evidence type="ECO:0000256" key="2">
    <source>
        <dbReference type="ARBA" id="ARBA00022723"/>
    </source>
</evidence>
<comment type="similarity">
    <text evidence="1">Belongs to the multicopper oxidase family.</text>
</comment>
<evidence type="ECO:0000256" key="1">
    <source>
        <dbReference type="ARBA" id="ARBA00010609"/>
    </source>
</evidence>
<dbReference type="InterPro" id="IPR008972">
    <property type="entry name" value="Cupredoxin"/>
</dbReference>
<organism evidence="11 12">
    <name type="scientific">Agrocybe pediades</name>
    <dbReference type="NCBI Taxonomy" id="84607"/>
    <lineage>
        <taxon>Eukaryota</taxon>
        <taxon>Fungi</taxon>
        <taxon>Dikarya</taxon>
        <taxon>Basidiomycota</taxon>
        <taxon>Agaricomycotina</taxon>
        <taxon>Agaricomycetes</taxon>
        <taxon>Agaricomycetidae</taxon>
        <taxon>Agaricales</taxon>
        <taxon>Agaricineae</taxon>
        <taxon>Strophariaceae</taxon>
        <taxon>Agrocybe</taxon>
    </lineage>
</organism>
<dbReference type="Pfam" id="PF07732">
    <property type="entry name" value="Cu-oxidase_3"/>
    <property type="match status" value="1"/>
</dbReference>
<keyword evidence="5" id="KW-1015">Disulfide bond</keyword>
<evidence type="ECO:0000313" key="12">
    <source>
        <dbReference type="Proteomes" id="UP000521872"/>
    </source>
</evidence>
<accession>A0A8H4VJT1</accession>
<evidence type="ECO:0000259" key="8">
    <source>
        <dbReference type="Pfam" id="PF00394"/>
    </source>
</evidence>
<reference evidence="11 12" key="1">
    <citation type="submission" date="2019-12" db="EMBL/GenBank/DDBJ databases">
        <authorList>
            <person name="Floudas D."/>
            <person name="Bentzer J."/>
            <person name="Ahren D."/>
            <person name="Johansson T."/>
            <person name="Persson P."/>
            <person name="Tunlid A."/>
        </authorList>
    </citation>
    <scope>NUCLEOTIDE SEQUENCE [LARGE SCALE GENOMIC DNA]</scope>
    <source>
        <strain evidence="11 12">CBS 102.39</strain>
    </source>
</reference>
<dbReference type="PROSITE" id="PS00080">
    <property type="entry name" value="MULTICOPPER_OXIDASE2"/>
    <property type="match status" value="1"/>
</dbReference>
<dbReference type="InterPro" id="IPR001117">
    <property type="entry name" value="Cu-oxidase_2nd"/>
</dbReference>
<evidence type="ECO:0000259" key="10">
    <source>
        <dbReference type="Pfam" id="PF07732"/>
    </source>
</evidence>
<dbReference type="Gene3D" id="2.60.40.420">
    <property type="entry name" value="Cupredoxins - blue copper proteins"/>
    <property type="match status" value="3"/>
</dbReference>
<keyword evidence="6" id="KW-0325">Glycoprotein</keyword>
<keyword evidence="2" id="KW-0479">Metal-binding</keyword>
<evidence type="ECO:0000256" key="7">
    <source>
        <dbReference type="SAM" id="SignalP"/>
    </source>
</evidence>
<dbReference type="InterPro" id="IPR011706">
    <property type="entry name" value="Cu-oxidase_C"/>
</dbReference>
<dbReference type="PANTHER" id="PTHR11709:SF511">
    <property type="entry name" value="LACCASE"/>
    <property type="match status" value="1"/>
</dbReference>
<sequence>MPSPPLSSVFTVFSFLSGVFAAIGPNADLVITNAKVSPDGFSRQAVLAGSNQNSPQFPGPVITGTKGDNFNLNVVNLLNDTSMLVSTSVHWHGLFQKSSNWADGTEGITQCPIVPQQSFMYKFAVPDQAGTFWYHSHYSTQYCDGLRGALVVYDPEDPHRSLYDVDDESTIITLADWYHEPAHLTGALPVPDSTLINGVGRYPGGPAVPLTVISVQPNKRYRFRLVSMSCDPNHVFSIDGHTMTIIETDSEDVQPHVVDSIQVFPGQRYSFILTANQQVSNYWIRAQPSNGNRGFRGGINSAILRYSGAPARDPVTIQTLRNTLKESDLRPLENPGAPGVHALGKADVNENFLIEFNSTSHKFMVNKATFEPPTTPVLLQIISGAKTAQELLPKGSVYTLPANKVIELSFPGGSAGSPHPMHLHGHTFDVIRSAGSTVYNYDNPVRRDVVSIGGTNDNVTIRFTTDNAGPWLMHCHIEWHLELGLSIVFAEDVPTISSEQTPSSWNDLCPEFNKQPAQTWH</sequence>
<protein>
    <recommendedName>
        <fullName evidence="13">Laccase</fullName>
    </recommendedName>
</protein>
<keyword evidence="4" id="KW-0186">Copper</keyword>
<dbReference type="InterPro" id="IPR033138">
    <property type="entry name" value="Cu_oxidase_CS"/>
</dbReference>
<dbReference type="EMBL" id="JAACJL010000058">
    <property type="protein sequence ID" value="KAF4610484.1"/>
    <property type="molecule type" value="Genomic_DNA"/>
</dbReference>
<dbReference type="PANTHER" id="PTHR11709">
    <property type="entry name" value="MULTI-COPPER OXIDASE"/>
    <property type="match status" value="1"/>
</dbReference>